<dbReference type="Pfam" id="PF00096">
    <property type="entry name" value="zf-C2H2"/>
    <property type="match status" value="3"/>
</dbReference>
<dbReference type="InterPro" id="IPR013087">
    <property type="entry name" value="Znf_C2H2_type"/>
</dbReference>
<evidence type="ECO:0000256" key="6">
    <source>
        <dbReference type="SAM" id="MobiDB-lite"/>
    </source>
</evidence>
<feature type="domain" description="C2H2-type" evidence="7">
    <location>
        <begin position="352"/>
        <end position="381"/>
    </location>
</feature>
<evidence type="ECO:0000256" key="4">
    <source>
        <dbReference type="ARBA" id="ARBA00022833"/>
    </source>
</evidence>
<feature type="domain" description="C2H2-type" evidence="7">
    <location>
        <begin position="440"/>
        <end position="469"/>
    </location>
</feature>
<dbReference type="EMBL" id="CP103300">
    <property type="protein sequence ID" value="UYM14014.1"/>
    <property type="molecule type" value="Genomic_DNA"/>
</dbReference>
<dbReference type="InterPro" id="IPR036236">
    <property type="entry name" value="Znf_C2H2_sf"/>
</dbReference>
<keyword evidence="3 5" id="KW-0863">Zinc-finger</keyword>
<dbReference type="PROSITE" id="PS50157">
    <property type="entry name" value="ZINC_FINGER_C2H2_2"/>
    <property type="match status" value="11"/>
</dbReference>
<evidence type="ECO:0000256" key="5">
    <source>
        <dbReference type="PROSITE-ProRule" id="PRU00042"/>
    </source>
</evidence>
<organism evidence="8 9">
    <name type="scientific">Endozoicomonas euniceicola</name>
    <dbReference type="NCBI Taxonomy" id="1234143"/>
    <lineage>
        <taxon>Bacteria</taxon>
        <taxon>Pseudomonadati</taxon>
        <taxon>Pseudomonadota</taxon>
        <taxon>Gammaproteobacteria</taxon>
        <taxon>Oceanospirillales</taxon>
        <taxon>Endozoicomonadaceae</taxon>
        <taxon>Endozoicomonas</taxon>
    </lineage>
</organism>
<keyword evidence="9" id="KW-1185">Reference proteome</keyword>
<feature type="domain" description="C2H2-type" evidence="7">
    <location>
        <begin position="650"/>
        <end position="677"/>
    </location>
</feature>
<dbReference type="SMART" id="SM00355">
    <property type="entry name" value="ZnF_C2H2"/>
    <property type="match status" value="11"/>
</dbReference>
<reference evidence="8" key="1">
    <citation type="submission" date="2022-10" db="EMBL/GenBank/DDBJ databases">
        <title>Completed Genome Sequence of two octocoral isolated bacterium, Endozoicomonas euniceicola EF212T and Endozoicomonas gorgoniicola PS125T.</title>
        <authorList>
            <person name="Chiou Y.-J."/>
            <person name="Chen Y.-H."/>
        </authorList>
    </citation>
    <scope>NUCLEOTIDE SEQUENCE</scope>
    <source>
        <strain evidence="8">EF212</strain>
    </source>
</reference>
<feature type="domain" description="C2H2-type" evidence="7">
    <location>
        <begin position="530"/>
        <end position="559"/>
    </location>
</feature>
<evidence type="ECO:0000259" key="7">
    <source>
        <dbReference type="PROSITE" id="PS50157"/>
    </source>
</evidence>
<feature type="domain" description="C2H2-type" evidence="7">
    <location>
        <begin position="470"/>
        <end position="499"/>
    </location>
</feature>
<evidence type="ECO:0000313" key="8">
    <source>
        <dbReference type="EMBL" id="UYM14014.1"/>
    </source>
</evidence>
<dbReference type="PANTHER" id="PTHR14003">
    <property type="entry name" value="TRANSCRIPTIONAL REPRESSOR PROTEIN YY"/>
    <property type="match status" value="1"/>
</dbReference>
<feature type="domain" description="C2H2-type" evidence="7">
    <location>
        <begin position="382"/>
        <end position="411"/>
    </location>
</feature>
<evidence type="ECO:0000256" key="3">
    <source>
        <dbReference type="ARBA" id="ARBA00022771"/>
    </source>
</evidence>
<evidence type="ECO:0000256" key="2">
    <source>
        <dbReference type="ARBA" id="ARBA00022737"/>
    </source>
</evidence>
<name>A0ABY6GPT9_9GAMM</name>
<evidence type="ECO:0000313" key="9">
    <source>
        <dbReference type="Proteomes" id="UP001163255"/>
    </source>
</evidence>
<feature type="compositionally biased region" description="Basic and acidic residues" evidence="6">
    <location>
        <begin position="673"/>
        <end position="692"/>
    </location>
</feature>
<feature type="domain" description="C2H2-type" evidence="7">
    <location>
        <begin position="560"/>
        <end position="589"/>
    </location>
</feature>
<accession>A0ABY6GPT9</accession>
<feature type="domain" description="C2H2-type" evidence="7">
    <location>
        <begin position="620"/>
        <end position="649"/>
    </location>
</feature>
<sequence>MLFVPFACLSKPQPHSFIVELEQNENTPHHNFSIKSDPDTFFATPTINTESPHGEATETINTYSYSGSDSPPDDKPCRPGGLWKSLTTVVESVSWQLLYATGEVVGYKLLLSLQEDSLTPQFFSWMPMVATVVVGLLTRNHWNPGSALFNQLDEQESSQQHELQIITLMYKPDGGNSYATGAWGQGHSFNMHSSLTGHSHYSLLSHRGGYYDDDPGHPTPVRHSYDETCLLEPCRAQGRCIYAPGDTNQHKLFCRCRDCMAELDRYIAPQPLISTQCDSTSDSDVTCSLNYYPQTDGQESAPYSGSIGSAKPERVIRQKIASKVIVTAEPDSTSDQPAAISKRRTYSEKKRYSCDHADCHYSTTNSHNLERHQLTHSGKKPYSCDYPGCGHSTTTSQNLKVHNRTHTGEKPYSCDYCNYSANQKSHLAIHQLTHSGEKPYSCNHRGCDHSTTTKAHLKKHSRIHTGKKRYSCDHEGCQYSTKYSGDLKKHQRIHTGKKRYSCDHEGCQYSTKYSGDLKKHQCIHTGKKRYSCDHEDCQYSTKYSGDLKKHQRIHTGEKPYLCDHEGCGHSTATSQNLKVHTRTHTGEKPYSCDHEDCDYSTTTSDNLARHERTHSGEKPYSCSYQGCGHSTTTKAHLDIHERTHSGEKPYSCDYCNFSAAQSNNLNRHKLTHHREEPETKRQRLEKQGNDGV</sequence>
<feature type="domain" description="C2H2-type" evidence="7">
    <location>
        <begin position="590"/>
        <end position="619"/>
    </location>
</feature>
<dbReference type="SUPFAM" id="SSF57667">
    <property type="entry name" value="beta-beta-alpha zinc fingers"/>
    <property type="match status" value="6"/>
</dbReference>
<keyword evidence="1" id="KW-0479">Metal-binding</keyword>
<keyword evidence="4" id="KW-0862">Zinc</keyword>
<dbReference type="Proteomes" id="UP001163255">
    <property type="component" value="Chromosome"/>
</dbReference>
<gene>
    <name evidence="8" type="ORF">NX720_13940</name>
</gene>
<dbReference type="RefSeq" id="WP_262595415.1">
    <property type="nucleotide sequence ID" value="NZ_CP103300.1"/>
</dbReference>
<evidence type="ECO:0000256" key="1">
    <source>
        <dbReference type="ARBA" id="ARBA00022723"/>
    </source>
</evidence>
<feature type="region of interest" description="Disordered" evidence="6">
    <location>
        <begin position="666"/>
        <end position="692"/>
    </location>
</feature>
<protein>
    <submittedName>
        <fullName evidence="8">C2H2-type zinc finger protein</fullName>
    </submittedName>
</protein>
<dbReference type="Gene3D" id="3.30.160.60">
    <property type="entry name" value="Classic Zinc Finger"/>
    <property type="match status" value="11"/>
</dbReference>
<proteinExistence type="predicted"/>
<dbReference type="PANTHER" id="PTHR14003:SF23">
    <property type="entry name" value="ZINC FINGER PROTEIN 143"/>
    <property type="match status" value="1"/>
</dbReference>
<feature type="domain" description="C2H2-type" evidence="7">
    <location>
        <begin position="412"/>
        <end position="439"/>
    </location>
</feature>
<feature type="domain" description="C2H2-type" evidence="7">
    <location>
        <begin position="500"/>
        <end position="529"/>
    </location>
</feature>
<keyword evidence="2" id="KW-0677">Repeat</keyword>